<dbReference type="AlphaFoldDB" id="A0A314YT95"/>
<keyword evidence="2" id="KW-1185">Reference proteome</keyword>
<gene>
    <name evidence="1" type="ORF">Pyn_00643</name>
</gene>
<reference evidence="1 2" key="1">
    <citation type="submission" date="2018-02" db="EMBL/GenBank/DDBJ databases">
        <title>Draft genome of wild Prunus yedoensis var. nudiflora.</title>
        <authorList>
            <person name="Baek S."/>
            <person name="Kim J.-H."/>
            <person name="Choi K."/>
            <person name="Kim G.-B."/>
            <person name="Cho A."/>
            <person name="Jang H."/>
            <person name="Shin C.-H."/>
            <person name="Yu H.-J."/>
            <person name="Mun J.-H."/>
        </authorList>
    </citation>
    <scope>NUCLEOTIDE SEQUENCE [LARGE SCALE GENOMIC DNA]</scope>
    <source>
        <strain evidence="2">cv. Jeju island</strain>
        <tissue evidence="1">Leaf</tissue>
    </source>
</reference>
<evidence type="ECO:0000313" key="2">
    <source>
        <dbReference type="Proteomes" id="UP000250321"/>
    </source>
</evidence>
<evidence type="ECO:0000313" key="1">
    <source>
        <dbReference type="EMBL" id="PQQ11772.1"/>
    </source>
</evidence>
<dbReference type="EMBL" id="PJQY01000384">
    <property type="protein sequence ID" value="PQQ11772.1"/>
    <property type="molecule type" value="Genomic_DNA"/>
</dbReference>
<protein>
    <submittedName>
        <fullName evidence="1">Uncharacterized protein</fullName>
    </submittedName>
</protein>
<dbReference type="Proteomes" id="UP000250321">
    <property type="component" value="Unassembled WGS sequence"/>
</dbReference>
<sequence length="91" mass="9649">MCRSNQESNSNITSALPNGKACAETRKGSHIPFLPLSKLQGSAPACCLSKPSSTNLPKVKPRPTQKAHATRHDTCLALTPLGSLVETELIP</sequence>
<name>A0A314YT95_PRUYE</name>
<comment type="caution">
    <text evidence="1">The sequence shown here is derived from an EMBL/GenBank/DDBJ whole genome shotgun (WGS) entry which is preliminary data.</text>
</comment>
<organism evidence="1 2">
    <name type="scientific">Prunus yedoensis var. nudiflora</name>
    <dbReference type="NCBI Taxonomy" id="2094558"/>
    <lineage>
        <taxon>Eukaryota</taxon>
        <taxon>Viridiplantae</taxon>
        <taxon>Streptophyta</taxon>
        <taxon>Embryophyta</taxon>
        <taxon>Tracheophyta</taxon>
        <taxon>Spermatophyta</taxon>
        <taxon>Magnoliopsida</taxon>
        <taxon>eudicotyledons</taxon>
        <taxon>Gunneridae</taxon>
        <taxon>Pentapetalae</taxon>
        <taxon>rosids</taxon>
        <taxon>fabids</taxon>
        <taxon>Rosales</taxon>
        <taxon>Rosaceae</taxon>
        <taxon>Amygdaloideae</taxon>
        <taxon>Amygdaleae</taxon>
        <taxon>Prunus</taxon>
    </lineage>
</organism>
<accession>A0A314YT95</accession>
<proteinExistence type="predicted"/>